<protein>
    <submittedName>
        <fullName evidence="2">Uncharacterized protein</fullName>
    </submittedName>
</protein>
<reference evidence="2 3" key="1">
    <citation type="journal article" date="2015" name="Plant Cell">
        <title>Oil accumulation by the oleaginous diatom Fistulifera solaris as revealed by the genome and transcriptome.</title>
        <authorList>
            <person name="Tanaka T."/>
            <person name="Maeda Y."/>
            <person name="Veluchamy A."/>
            <person name="Tanaka M."/>
            <person name="Abida H."/>
            <person name="Marechal E."/>
            <person name="Bowler C."/>
            <person name="Muto M."/>
            <person name="Sunaga Y."/>
            <person name="Tanaka M."/>
            <person name="Yoshino T."/>
            <person name="Taniguchi T."/>
            <person name="Fukuda Y."/>
            <person name="Nemoto M."/>
            <person name="Matsumoto M."/>
            <person name="Wong P.S."/>
            <person name="Aburatani S."/>
            <person name="Fujibuchi W."/>
        </authorList>
    </citation>
    <scope>NUCLEOTIDE SEQUENCE [LARGE SCALE GENOMIC DNA]</scope>
    <source>
        <strain evidence="2 3">JPCC DA0580</strain>
    </source>
</reference>
<proteinExistence type="predicted"/>
<keyword evidence="1" id="KW-0732">Signal</keyword>
<feature type="chain" id="PRO_5012690102" evidence="1">
    <location>
        <begin position="17"/>
        <end position="247"/>
    </location>
</feature>
<dbReference type="InParanoid" id="A0A1Z5K064"/>
<evidence type="ECO:0000313" key="3">
    <source>
        <dbReference type="Proteomes" id="UP000198406"/>
    </source>
</evidence>
<keyword evidence="3" id="KW-1185">Reference proteome</keyword>
<gene>
    <name evidence="2" type="ORF">FisN_4Lh360</name>
</gene>
<dbReference type="EMBL" id="BDSP01000136">
    <property type="protein sequence ID" value="GAX19381.1"/>
    <property type="molecule type" value="Genomic_DNA"/>
</dbReference>
<accession>A0A1Z5K064</accession>
<sequence length="247" mass="26637">MKFLFLLTSSLGLCAAFQPSSQPSRPASVSSALQTSVEISSRQDFFKQVTAAGVAVGVSFIGAEPAAARGRATLEKSFERYAPRVRAGGKFYATELRALVGKNDWVGIKNALQEPPERKKEDLVKADAGVAARAKQAGGFSDARVLVAADLLAGSFSDNSIAPKTKKMQAAVAELREVVKEMQKVTRQALGEEKGGLFGLGAKKPNEAELSKKMKELYVKGGNAWNEYVLAANDELALQFERFEYIK</sequence>
<dbReference type="AlphaFoldDB" id="A0A1Z5K064"/>
<feature type="signal peptide" evidence="1">
    <location>
        <begin position="1"/>
        <end position="16"/>
    </location>
</feature>
<evidence type="ECO:0000256" key="1">
    <source>
        <dbReference type="SAM" id="SignalP"/>
    </source>
</evidence>
<evidence type="ECO:0000313" key="2">
    <source>
        <dbReference type="EMBL" id="GAX19381.1"/>
    </source>
</evidence>
<dbReference type="Proteomes" id="UP000198406">
    <property type="component" value="Unassembled WGS sequence"/>
</dbReference>
<dbReference type="OrthoDB" id="196000at2759"/>
<name>A0A1Z5K064_FISSO</name>
<organism evidence="2 3">
    <name type="scientific">Fistulifera solaris</name>
    <name type="common">Oleaginous diatom</name>
    <dbReference type="NCBI Taxonomy" id="1519565"/>
    <lineage>
        <taxon>Eukaryota</taxon>
        <taxon>Sar</taxon>
        <taxon>Stramenopiles</taxon>
        <taxon>Ochrophyta</taxon>
        <taxon>Bacillariophyta</taxon>
        <taxon>Bacillariophyceae</taxon>
        <taxon>Bacillariophycidae</taxon>
        <taxon>Naviculales</taxon>
        <taxon>Naviculaceae</taxon>
        <taxon>Fistulifera</taxon>
    </lineage>
</organism>
<comment type="caution">
    <text evidence="2">The sequence shown here is derived from an EMBL/GenBank/DDBJ whole genome shotgun (WGS) entry which is preliminary data.</text>
</comment>